<dbReference type="EMBL" id="JBHSCN010000005">
    <property type="protein sequence ID" value="MFC4243520.1"/>
    <property type="molecule type" value="Genomic_DNA"/>
</dbReference>
<organism evidence="2 3">
    <name type="scientific">Gryllotalpicola reticulitermitis</name>
    <dbReference type="NCBI Taxonomy" id="1184153"/>
    <lineage>
        <taxon>Bacteria</taxon>
        <taxon>Bacillati</taxon>
        <taxon>Actinomycetota</taxon>
        <taxon>Actinomycetes</taxon>
        <taxon>Micrococcales</taxon>
        <taxon>Microbacteriaceae</taxon>
        <taxon>Gryllotalpicola</taxon>
    </lineage>
</organism>
<dbReference type="Pfam" id="PF00535">
    <property type="entry name" value="Glycos_transf_2"/>
    <property type="match status" value="1"/>
</dbReference>
<accession>A0ABV8Q597</accession>
<dbReference type="SUPFAM" id="SSF53448">
    <property type="entry name" value="Nucleotide-diphospho-sugar transferases"/>
    <property type="match status" value="1"/>
</dbReference>
<gene>
    <name evidence="2" type="ORF">ACFOYW_09045</name>
</gene>
<evidence type="ECO:0000313" key="3">
    <source>
        <dbReference type="Proteomes" id="UP001595900"/>
    </source>
</evidence>
<evidence type="ECO:0000259" key="1">
    <source>
        <dbReference type="Pfam" id="PF00535"/>
    </source>
</evidence>
<keyword evidence="2" id="KW-0328">Glycosyltransferase</keyword>
<name>A0ABV8Q597_9MICO</name>
<dbReference type="PANTHER" id="PTHR43685">
    <property type="entry name" value="GLYCOSYLTRANSFERASE"/>
    <property type="match status" value="1"/>
</dbReference>
<keyword evidence="3" id="KW-1185">Reference proteome</keyword>
<dbReference type="RefSeq" id="WP_390228588.1">
    <property type="nucleotide sequence ID" value="NZ_JBHSCN010000005.1"/>
</dbReference>
<feature type="domain" description="Glycosyltransferase 2-like" evidence="1">
    <location>
        <begin position="8"/>
        <end position="125"/>
    </location>
</feature>
<dbReference type="GO" id="GO:0016757">
    <property type="term" value="F:glycosyltransferase activity"/>
    <property type="evidence" value="ECO:0007669"/>
    <property type="project" value="UniProtKB-KW"/>
</dbReference>
<sequence>MEVGTVAVVVRTKDRPALLARALDDIAAQTLLAEHRATVRVVIVNDGGDAGGVAGLVAKHPIADLVTVVDNASSRGRWPAANQGIAAVDSDYIVLHDDDDTWQPGFLASTTSFLDEPANADYAGVVTFTELVHETGGDDGYRELSREPFAREIEHISLIELCRRNQFPPIAYLYRRRVHDTIGGYNEAMTVVADWEFNLRTVRRFDLAVLTEHLANWHLRSETAEGTDGNVTRASDWQYDEHKVRLFNRLLREELDAGALGVGYLANLLQVIDREEQQRDANVHLHMQQLFDLLRDRSEQGEAAILGRVDGAVEQLLAKPNSVQQLRRSIRRPR</sequence>
<evidence type="ECO:0000313" key="2">
    <source>
        <dbReference type="EMBL" id="MFC4243520.1"/>
    </source>
</evidence>
<keyword evidence="2" id="KW-0808">Transferase</keyword>
<dbReference type="Proteomes" id="UP001595900">
    <property type="component" value="Unassembled WGS sequence"/>
</dbReference>
<dbReference type="InterPro" id="IPR050834">
    <property type="entry name" value="Glycosyltransf_2"/>
</dbReference>
<protein>
    <submittedName>
        <fullName evidence="2">Glycosyltransferase family A protein</fullName>
        <ecNumber evidence="2">2.4.-.-</ecNumber>
    </submittedName>
</protein>
<dbReference type="InterPro" id="IPR029044">
    <property type="entry name" value="Nucleotide-diphossugar_trans"/>
</dbReference>
<dbReference type="PANTHER" id="PTHR43685:SF11">
    <property type="entry name" value="GLYCOSYLTRANSFERASE TAGX-RELATED"/>
    <property type="match status" value="1"/>
</dbReference>
<comment type="caution">
    <text evidence="2">The sequence shown here is derived from an EMBL/GenBank/DDBJ whole genome shotgun (WGS) entry which is preliminary data.</text>
</comment>
<dbReference type="Gene3D" id="3.90.550.10">
    <property type="entry name" value="Spore Coat Polysaccharide Biosynthesis Protein SpsA, Chain A"/>
    <property type="match status" value="1"/>
</dbReference>
<dbReference type="InterPro" id="IPR001173">
    <property type="entry name" value="Glyco_trans_2-like"/>
</dbReference>
<dbReference type="CDD" id="cd00761">
    <property type="entry name" value="Glyco_tranf_GTA_type"/>
    <property type="match status" value="1"/>
</dbReference>
<reference evidence="3" key="1">
    <citation type="journal article" date="2019" name="Int. J. Syst. Evol. Microbiol.">
        <title>The Global Catalogue of Microorganisms (GCM) 10K type strain sequencing project: providing services to taxonomists for standard genome sequencing and annotation.</title>
        <authorList>
            <consortium name="The Broad Institute Genomics Platform"/>
            <consortium name="The Broad Institute Genome Sequencing Center for Infectious Disease"/>
            <person name="Wu L."/>
            <person name="Ma J."/>
        </authorList>
    </citation>
    <scope>NUCLEOTIDE SEQUENCE [LARGE SCALE GENOMIC DNA]</scope>
    <source>
        <strain evidence="3">CGMCC 1.10363</strain>
    </source>
</reference>
<proteinExistence type="predicted"/>
<dbReference type="EC" id="2.4.-.-" evidence="2"/>